<dbReference type="RefSeq" id="WP_369715696.1">
    <property type="nucleotide sequence ID" value="NZ_CP165647.1"/>
</dbReference>
<name>A0AB39V435_9FUSO</name>
<reference evidence="2" key="1">
    <citation type="submission" date="2024-07" db="EMBL/GenBank/DDBJ databases">
        <authorList>
            <person name="Li X.-J."/>
            <person name="Wang X."/>
        </authorList>
    </citation>
    <scope>NUCLEOTIDE SEQUENCE</scope>
    <source>
        <strain evidence="2">HSP-536</strain>
    </source>
</reference>
<keyword evidence="2" id="KW-0012">Acyltransferase</keyword>
<sequence>MRKIEFKIIQNSDYSDEIRNILDEEEMESLVQVKYEKMPNLFESLQKDSQKTPIIVAGIDVKTGNLVGVGACSIFKNNIGYLNSFRIKKEYRNKVNFGKAYEMLITEAKKLGVKNIITTILEENKIAQKILTKRRKSMPIYEFYKNIVFFSLKNIKKGDLMVKDEEILNYGNFEIYLKNKTNKKYVVTDYKKIYKFLYKFRKVIAFFGYSEMPEINKISNFLYIDFVLKDKNADEEKNKNEFRKAVKFIQKKGYNCDFFMIGSYENSFLEKNLDKMKVFKHKSKMYRVFYKGTENSENIKNCNENFENDNLGFLFWNL</sequence>
<dbReference type="InterPro" id="IPR016181">
    <property type="entry name" value="Acyl_CoA_acyltransferase"/>
</dbReference>
<dbReference type="Pfam" id="PF00583">
    <property type="entry name" value="Acetyltransf_1"/>
    <property type="match status" value="1"/>
</dbReference>
<dbReference type="AlphaFoldDB" id="A0AB39V435"/>
<gene>
    <name evidence="2" type="ORF">AB8B28_10530</name>
</gene>
<evidence type="ECO:0000259" key="1">
    <source>
        <dbReference type="PROSITE" id="PS51186"/>
    </source>
</evidence>
<dbReference type="PROSITE" id="PS51186">
    <property type="entry name" value="GNAT"/>
    <property type="match status" value="1"/>
</dbReference>
<proteinExistence type="predicted"/>
<dbReference type="Gene3D" id="3.40.630.30">
    <property type="match status" value="1"/>
</dbReference>
<dbReference type="GO" id="GO:0016747">
    <property type="term" value="F:acyltransferase activity, transferring groups other than amino-acyl groups"/>
    <property type="evidence" value="ECO:0007669"/>
    <property type="project" value="InterPro"/>
</dbReference>
<dbReference type="InterPro" id="IPR000182">
    <property type="entry name" value="GNAT_dom"/>
</dbReference>
<dbReference type="KEGG" id="lala:AB8B28_10530"/>
<dbReference type="EC" id="2.3.1.-" evidence="2"/>
<dbReference type="SUPFAM" id="SSF55729">
    <property type="entry name" value="Acyl-CoA N-acyltransferases (Nat)"/>
    <property type="match status" value="1"/>
</dbReference>
<accession>A0AB39V435</accession>
<feature type="domain" description="N-acetyltransferase" evidence="1">
    <location>
        <begin position="4"/>
        <end position="166"/>
    </location>
</feature>
<evidence type="ECO:0000313" key="2">
    <source>
        <dbReference type="EMBL" id="XDU62067.1"/>
    </source>
</evidence>
<organism evidence="2">
    <name type="scientific">Leptotrichia alba</name>
    <dbReference type="NCBI Taxonomy" id="3239304"/>
    <lineage>
        <taxon>Bacteria</taxon>
        <taxon>Fusobacteriati</taxon>
        <taxon>Fusobacteriota</taxon>
        <taxon>Fusobacteriia</taxon>
        <taxon>Fusobacteriales</taxon>
        <taxon>Leptotrichiaceae</taxon>
        <taxon>Leptotrichia</taxon>
    </lineage>
</organism>
<dbReference type="EMBL" id="CP165647">
    <property type="protein sequence ID" value="XDU62067.1"/>
    <property type="molecule type" value="Genomic_DNA"/>
</dbReference>
<keyword evidence="2" id="KW-0808">Transferase</keyword>
<protein>
    <submittedName>
        <fullName evidence="2">GNAT family N-acetyltransferase</fullName>
        <ecNumber evidence="2">2.3.1.-</ecNumber>
    </submittedName>
</protein>